<feature type="transmembrane region" description="Helical" evidence="2">
    <location>
        <begin position="28"/>
        <end position="46"/>
    </location>
</feature>
<dbReference type="InterPro" id="IPR029045">
    <property type="entry name" value="ClpP/crotonase-like_dom_sf"/>
</dbReference>
<dbReference type="Proteomes" id="UP000199495">
    <property type="component" value="Unassembled WGS sequence"/>
</dbReference>
<accession>A0A1G7SFY3</accession>
<evidence type="ECO:0000313" key="4">
    <source>
        <dbReference type="Proteomes" id="UP000199495"/>
    </source>
</evidence>
<keyword evidence="4" id="KW-1185">Reference proteome</keyword>
<evidence type="ECO:0000256" key="2">
    <source>
        <dbReference type="SAM" id="Phobius"/>
    </source>
</evidence>
<reference evidence="3 4" key="1">
    <citation type="submission" date="2016-10" db="EMBL/GenBank/DDBJ databases">
        <authorList>
            <person name="de Groot N.N."/>
        </authorList>
    </citation>
    <scope>NUCLEOTIDE SEQUENCE [LARGE SCALE GENOMIC DNA]</scope>
    <source>
        <strain evidence="3 4">CGMCC 1.10267</strain>
    </source>
</reference>
<evidence type="ECO:0008006" key="5">
    <source>
        <dbReference type="Google" id="ProtNLM"/>
    </source>
</evidence>
<dbReference type="Gene3D" id="3.90.226.10">
    <property type="entry name" value="2-enoyl-CoA Hydratase, Chain A, domain 1"/>
    <property type="match status" value="1"/>
</dbReference>
<protein>
    <recommendedName>
        <fullName evidence="5">Clp protease</fullName>
    </recommendedName>
</protein>
<dbReference type="EMBL" id="FNCS01000001">
    <property type="protein sequence ID" value="SDG21120.1"/>
    <property type="molecule type" value="Genomic_DNA"/>
</dbReference>
<evidence type="ECO:0000313" key="3">
    <source>
        <dbReference type="EMBL" id="SDG21120.1"/>
    </source>
</evidence>
<keyword evidence="2" id="KW-1133">Transmembrane helix</keyword>
<dbReference type="SUPFAM" id="SSF52096">
    <property type="entry name" value="ClpP/crotonase"/>
    <property type="match status" value="1"/>
</dbReference>
<evidence type="ECO:0000256" key="1">
    <source>
        <dbReference type="SAM" id="MobiDB-lite"/>
    </source>
</evidence>
<dbReference type="RefSeq" id="WP_176762468.1">
    <property type="nucleotide sequence ID" value="NZ_FNCS01000001.1"/>
</dbReference>
<dbReference type="AlphaFoldDB" id="A0A1G7SFY3"/>
<dbReference type="STRING" id="440168.SAMN04487974_101451"/>
<keyword evidence="2" id="KW-0812">Transmembrane</keyword>
<organism evidence="3 4">
    <name type="scientific">Pelagibacterium luteolum</name>
    <dbReference type="NCBI Taxonomy" id="440168"/>
    <lineage>
        <taxon>Bacteria</taxon>
        <taxon>Pseudomonadati</taxon>
        <taxon>Pseudomonadota</taxon>
        <taxon>Alphaproteobacteria</taxon>
        <taxon>Hyphomicrobiales</taxon>
        <taxon>Devosiaceae</taxon>
        <taxon>Pelagibacterium</taxon>
    </lineage>
</organism>
<proteinExistence type="predicted"/>
<keyword evidence="2" id="KW-0472">Membrane</keyword>
<feature type="region of interest" description="Disordered" evidence="1">
    <location>
        <begin position="265"/>
        <end position="285"/>
    </location>
</feature>
<gene>
    <name evidence="3" type="ORF">SAMN04487974_101451</name>
</gene>
<name>A0A1G7SFY3_9HYPH</name>
<sequence length="285" mass="29802">MTSMGTPVARKGFGAKFSDWVASWDDGAILRVAFYAMLGGAAWVLVTDYMALNENRPDELAVEPGDPMLPAVERPEIDPDNPAYRPLDRVTTPPEQLSEPLSIELVAGGVLMLEGTIVPGAAAQFTAELERRGDYIETVALNSPGGSVEDALAIGRAIRDGGYGTAVGDGALCASSCPLVLAGGVTRLVSETAAVGVHQIYASAAMDDVGSAQAMSDAQAITARISRYLNDMGVDPAVWINAMETPPNRLYYLTPDEVVEFALASAGDEPEAEAGPVADAETDTP</sequence>